<evidence type="ECO:0000256" key="1">
    <source>
        <dbReference type="SAM" id="MobiDB-lite"/>
    </source>
</evidence>
<organism evidence="3 4">
    <name type="scientific">Marinobacter halodurans</name>
    <dbReference type="NCBI Taxonomy" id="2528979"/>
    <lineage>
        <taxon>Bacteria</taxon>
        <taxon>Pseudomonadati</taxon>
        <taxon>Pseudomonadota</taxon>
        <taxon>Gammaproteobacteria</taxon>
        <taxon>Pseudomonadales</taxon>
        <taxon>Marinobacteraceae</taxon>
        <taxon>Marinobacter</taxon>
    </lineage>
</organism>
<feature type="region of interest" description="Disordered" evidence="1">
    <location>
        <begin position="31"/>
        <end position="55"/>
    </location>
</feature>
<name>A0ABY1ZFU4_9GAMM</name>
<proteinExistence type="predicted"/>
<accession>A0ABY1ZFU4</accession>
<dbReference type="GO" id="GO:0016787">
    <property type="term" value="F:hydrolase activity"/>
    <property type="evidence" value="ECO:0007669"/>
    <property type="project" value="UniProtKB-KW"/>
</dbReference>
<comment type="caution">
    <text evidence="3">The sequence shown here is derived from an EMBL/GenBank/DDBJ whole genome shotgun (WGS) entry which is preliminary data.</text>
</comment>
<evidence type="ECO:0000313" key="4">
    <source>
        <dbReference type="Proteomes" id="UP000313645"/>
    </source>
</evidence>
<dbReference type="Proteomes" id="UP000313645">
    <property type="component" value="Unassembled WGS sequence"/>
</dbReference>
<dbReference type="SUPFAM" id="SSF53474">
    <property type="entry name" value="alpha/beta-Hydrolases"/>
    <property type="match status" value="1"/>
</dbReference>
<sequence>MAHTFCALDCIVEMYTHYLTSIIHRLQEAPVPQSNTAPSPQAPATAFPDEPFVQTDLPAADGHRVPVYVWRARAPRAVIHIAHGMAEHAQRYRYLARDMVQQGYTVVAHDHRGHGPATPDDELGHFADDNGWQRVMEDLGQVQSWIRDTFADLPCYLLGHSMGSFIAQSYLTTAKEIEWPAGLILSGSNRDSRLKLQALRLIVALAARFQGRHQSSTLVHALTFGAFAKQVPHANTDFDWLSTDEAAVKAYMSDPHCGFDCTNQLWSDLGSGLAGLLKRGRLQRIPARLPILILSGAQDPVGEFGRGTRRLASAYRASGHTDVTSLVFEGMRHEPFNERNRSEVLDRLLAWLARQRPTPHNPQTTQ</sequence>
<dbReference type="PANTHER" id="PTHR11614">
    <property type="entry name" value="PHOSPHOLIPASE-RELATED"/>
    <property type="match status" value="1"/>
</dbReference>
<dbReference type="InterPro" id="IPR051044">
    <property type="entry name" value="MAG_DAG_Lipase"/>
</dbReference>
<keyword evidence="3" id="KW-0378">Hydrolase</keyword>
<evidence type="ECO:0000313" key="3">
    <source>
        <dbReference type="EMBL" id="TBW50149.1"/>
    </source>
</evidence>
<feature type="domain" description="Serine aminopeptidase S33" evidence="2">
    <location>
        <begin position="74"/>
        <end position="339"/>
    </location>
</feature>
<gene>
    <name evidence="3" type="ORF">EZI54_18545</name>
</gene>
<dbReference type="InterPro" id="IPR022742">
    <property type="entry name" value="Hydrolase_4"/>
</dbReference>
<dbReference type="InterPro" id="IPR029058">
    <property type="entry name" value="AB_hydrolase_fold"/>
</dbReference>
<reference evidence="3 4" key="1">
    <citation type="submission" date="2019-02" db="EMBL/GenBank/DDBJ databases">
        <title>Marinobacter halodurans sp. nov., a marine bacterium isolated from sea tidal flat.</title>
        <authorList>
            <person name="Yoo Y."/>
            <person name="Lee D.W."/>
            <person name="Kim B.S."/>
            <person name="Kim J.-J."/>
        </authorList>
    </citation>
    <scope>NUCLEOTIDE SEQUENCE [LARGE SCALE GENOMIC DNA]</scope>
    <source>
        <strain evidence="3 4">YJ-S3-2</strain>
    </source>
</reference>
<evidence type="ECO:0000259" key="2">
    <source>
        <dbReference type="Pfam" id="PF12146"/>
    </source>
</evidence>
<dbReference type="Pfam" id="PF12146">
    <property type="entry name" value="Hydrolase_4"/>
    <property type="match status" value="1"/>
</dbReference>
<keyword evidence="4" id="KW-1185">Reference proteome</keyword>
<protein>
    <submittedName>
        <fullName evidence="3">Alpha/beta fold hydrolase</fullName>
    </submittedName>
</protein>
<dbReference type="Gene3D" id="3.40.50.1820">
    <property type="entry name" value="alpha/beta hydrolase"/>
    <property type="match status" value="1"/>
</dbReference>
<dbReference type="EMBL" id="SJDL01000036">
    <property type="protein sequence ID" value="TBW50149.1"/>
    <property type="molecule type" value="Genomic_DNA"/>
</dbReference>